<evidence type="ECO:0000313" key="3">
    <source>
        <dbReference type="Proteomes" id="UP000033608"/>
    </source>
</evidence>
<dbReference type="EMBL" id="LAJF01000110">
    <property type="protein sequence ID" value="KKB80516.1"/>
    <property type="molecule type" value="Genomic_DNA"/>
</dbReference>
<feature type="compositionally biased region" description="Basic and acidic residues" evidence="1">
    <location>
        <begin position="116"/>
        <end position="130"/>
    </location>
</feature>
<keyword evidence="3" id="KW-1185">Reference proteome</keyword>
<comment type="caution">
    <text evidence="2">The sequence shown here is derived from an EMBL/GenBank/DDBJ whole genome shotgun (WGS) entry which is preliminary data.</text>
</comment>
<organism evidence="2 3">
    <name type="scientific">Devosia limi DSM 17137</name>
    <dbReference type="NCBI Taxonomy" id="1121477"/>
    <lineage>
        <taxon>Bacteria</taxon>
        <taxon>Pseudomonadati</taxon>
        <taxon>Pseudomonadota</taxon>
        <taxon>Alphaproteobacteria</taxon>
        <taxon>Hyphomicrobiales</taxon>
        <taxon>Devosiaceae</taxon>
        <taxon>Devosia</taxon>
    </lineage>
</organism>
<evidence type="ECO:0000256" key="1">
    <source>
        <dbReference type="SAM" id="MobiDB-lite"/>
    </source>
</evidence>
<accession>A0A0F5LDS7</accession>
<evidence type="ECO:0000313" key="2">
    <source>
        <dbReference type="EMBL" id="KKB80516.1"/>
    </source>
</evidence>
<reference evidence="2 3" key="1">
    <citation type="submission" date="2015-03" db="EMBL/GenBank/DDBJ databases">
        <authorList>
            <person name="Hassan Y.I."/>
            <person name="Lepp D."/>
            <person name="Zhou T."/>
        </authorList>
    </citation>
    <scope>NUCLEOTIDE SEQUENCE [LARGE SCALE GENOMIC DNA]</scope>
    <source>
        <strain evidence="2 3">DSM 17137</strain>
    </source>
</reference>
<sequence length="130" mass="13954">MQGAEADPGFAQFRSRQLPIIYGAIARCDLVGRLRRRAVANVDIGDSAAAQAAYQVAARDGTVYYWQLARAELGEAGVSLRPLHAWQQSASLVARNEIVSAVRQPAGRGTGPVADPRPRESTQDLAPRGE</sequence>
<proteinExistence type="predicted"/>
<feature type="region of interest" description="Disordered" evidence="1">
    <location>
        <begin position="103"/>
        <end position="130"/>
    </location>
</feature>
<gene>
    <name evidence="2" type="ORF">VW29_17290</name>
</gene>
<protein>
    <submittedName>
        <fullName evidence="2">Uncharacterized protein</fullName>
    </submittedName>
</protein>
<name>A0A0F5LDS7_9HYPH</name>
<dbReference type="Proteomes" id="UP000033608">
    <property type="component" value="Unassembled WGS sequence"/>
</dbReference>
<dbReference type="AlphaFoldDB" id="A0A0F5LDS7"/>
<feature type="non-terminal residue" evidence="2">
    <location>
        <position position="130"/>
    </location>
</feature>